<proteinExistence type="predicted"/>
<dbReference type="Proteomes" id="UP000887579">
    <property type="component" value="Unplaced"/>
</dbReference>
<sequence>MVSADNFTYATIQRSVLDLAKNYGFTHCDTSAIECLTSAVYHYMKQVCKDTKISSELAGRSAACSSDVLLAVKNNRLDVETLNQYMIWNEPIKASTELPQYPVILPERPESPLSDTELKEREEKEIPKFAPSIRIKPKVKKLPEEPAKEEDEEENFDELTLAAMRICSSIKPITHAAKNVDDFDKLNFVLSESLPSFDHYRSKYEHEIDFLGSSLAAQEAAAATAAAKEQIRQEEEAQRQKILEQEKLQYQQPQYYQQPEEPMIEFEDARQQKMVEFSKQFIPEITKPEIPKEEPPRIQTPITSTLAEDLFVSPSPSPPPEIKPNYSQEPPPVKPIPDQIISQPLPPITVPPTPINDLNQNVDIKNVDKEKHKKKHKHHKEKRREKEKEKEKKKDEERQNEEEKKSKKDKHKKKEKKKDREREKDKEKDKGKNHLKPKEQPPPLLLPLQPPKLLPPTSIGSSKITTNAPQNVPEPVNKNPVVSKKPEKEQKKKERKEKVLQRPLKEPEILPMEKLKPPSFKLRFPPSESTKSAPSRPPAPIQPPPSVPSNIANISGSSSSSKGSLKDQNIQKSATGENRPRKKNKEKEKERDKDKEREKEKEKSLKRKHKEEPATVSIPNIKESNKNDGEKEHKIIKHEKDKKRDKEKKEKDRTNETPQEREERKRLKKEKKKREKEKRKRKLEPSTNDNIPGEPGQKKQKISEPLPPPPPLPENKPLKIKISLPIRPPPTPAPAPIFQAPTIPSQPFPSKIDAPIFTFKHPATQPLVKSSYQSLPPKLPPPTSASKTPSNSKPSSSKRSSISSKPTSSKPSSSSSRHHSSRKDRDETYRSSNTESSKKAPKIMSERQQLTKALKESMETANLVPSSSSRSDRHSYEQRIAKKKRLEKDKLMGEKKSKNGNLGLPSSTAPPPPSLPSQLPQPLVQLPSNEPPPKLEAAAPTAENPEQLKDEEDEKFSWCPNCGLRYVDGDNMVACERCQYWYHWSCVGLVSEPQEEQWYCERCTEVLKKEKISKK</sequence>
<evidence type="ECO:0000313" key="2">
    <source>
        <dbReference type="WBParaSite" id="ES5_v2.g7244.t1"/>
    </source>
</evidence>
<reference evidence="2" key="1">
    <citation type="submission" date="2022-11" db="UniProtKB">
        <authorList>
            <consortium name="WormBaseParasite"/>
        </authorList>
    </citation>
    <scope>IDENTIFICATION</scope>
</reference>
<dbReference type="WBParaSite" id="ES5_v2.g7244.t1">
    <property type="protein sequence ID" value="ES5_v2.g7244.t1"/>
    <property type="gene ID" value="ES5_v2.g7244"/>
</dbReference>
<evidence type="ECO:0000313" key="1">
    <source>
        <dbReference type="Proteomes" id="UP000887579"/>
    </source>
</evidence>
<protein>
    <submittedName>
        <fullName evidence="2">PHD-type domain-containing protein</fullName>
    </submittedName>
</protein>
<organism evidence="1 2">
    <name type="scientific">Panagrolaimus sp. ES5</name>
    <dbReference type="NCBI Taxonomy" id="591445"/>
    <lineage>
        <taxon>Eukaryota</taxon>
        <taxon>Metazoa</taxon>
        <taxon>Ecdysozoa</taxon>
        <taxon>Nematoda</taxon>
        <taxon>Chromadorea</taxon>
        <taxon>Rhabditida</taxon>
        <taxon>Tylenchina</taxon>
        <taxon>Panagrolaimomorpha</taxon>
        <taxon>Panagrolaimoidea</taxon>
        <taxon>Panagrolaimidae</taxon>
        <taxon>Panagrolaimus</taxon>
    </lineage>
</organism>
<accession>A0AC34GS32</accession>
<name>A0AC34GS32_9BILA</name>